<reference evidence="1" key="1">
    <citation type="journal article" date="2014" name="Nucleic Acids Res.">
        <title>The evolutionary dynamics of variant antigen genes in Babesia reveal a history of genomic innovation underlying host-parasite interaction.</title>
        <authorList>
            <person name="Jackson A.P."/>
            <person name="Otto T.D."/>
            <person name="Darby A."/>
            <person name="Ramaprasad A."/>
            <person name="Xia D."/>
            <person name="Echaide I.E."/>
            <person name="Farber M."/>
            <person name="Gahlot S."/>
            <person name="Gamble J."/>
            <person name="Gupta D."/>
            <person name="Gupta Y."/>
            <person name="Jackson L."/>
            <person name="Malandrin L."/>
            <person name="Malas T.B."/>
            <person name="Moussa E."/>
            <person name="Nair M."/>
            <person name="Reid A.J."/>
            <person name="Sanders M."/>
            <person name="Sharma J."/>
            <person name="Tracey A."/>
            <person name="Quail M.A."/>
            <person name="Weir W."/>
            <person name="Wastling J.M."/>
            <person name="Hall N."/>
            <person name="Willadsen P."/>
            <person name="Lingelbach K."/>
            <person name="Shiels B."/>
            <person name="Tait A."/>
            <person name="Berriman M."/>
            <person name="Allred D.R."/>
            <person name="Pain A."/>
        </authorList>
    </citation>
    <scope>NUCLEOTIDE SEQUENCE</scope>
    <source>
        <strain evidence="1">1802A</strain>
    </source>
</reference>
<protein>
    <submittedName>
        <fullName evidence="1">Uncharacterized protein</fullName>
    </submittedName>
</protein>
<evidence type="ECO:0000313" key="1">
    <source>
        <dbReference type="EMBL" id="KAK1936219.1"/>
    </source>
</evidence>
<accession>A0AAD9LI32</accession>
<sequence>MLKERLVLRKLRALGITPPQDIHAAFQGLVLKLEEETIRHYAISQRKALRESDPSKWNEALRKYCSDIGIEVNKEYLVNGELTAEGRITVLNSILTLALEEEYTDLVEGKTHTIHGKLKIEIESPEVGTRNECFHEVVEKANELLIKLDIPLLPENATVEELRSAMLLLLSLYSDRKGDQSETTSSSDALYMNLDDVPCGIRSKDHRVIKAARILRMLHSNELCKLQAEIVWLSERFQQLTANPQTNSHAK</sequence>
<dbReference type="EMBL" id="JAHBMH010000044">
    <property type="protein sequence ID" value="KAK1936219.1"/>
    <property type="molecule type" value="Genomic_DNA"/>
</dbReference>
<dbReference type="PANTHER" id="PTHR15924">
    <property type="entry name" value="CLE"/>
    <property type="match status" value="1"/>
</dbReference>
<dbReference type="Proteomes" id="UP001195914">
    <property type="component" value="Unassembled WGS sequence"/>
</dbReference>
<name>A0AAD9LI32_BABDI</name>
<proteinExistence type="predicted"/>
<keyword evidence="2" id="KW-1185">Reference proteome</keyword>
<comment type="caution">
    <text evidence="1">The sequence shown here is derived from an EMBL/GenBank/DDBJ whole genome shotgun (WGS) entry which is preliminary data.</text>
</comment>
<organism evidence="1 2">
    <name type="scientific">Babesia divergens</name>
    <dbReference type="NCBI Taxonomy" id="32595"/>
    <lineage>
        <taxon>Eukaryota</taxon>
        <taxon>Sar</taxon>
        <taxon>Alveolata</taxon>
        <taxon>Apicomplexa</taxon>
        <taxon>Aconoidasida</taxon>
        <taxon>Piroplasmida</taxon>
        <taxon>Babesiidae</taxon>
        <taxon>Babesia</taxon>
    </lineage>
</organism>
<reference evidence="1" key="2">
    <citation type="submission" date="2021-05" db="EMBL/GenBank/DDBJ databases">
        <authorList>
            <person name="Pain A."/>
        </authorList>
    </citation>
    <scope>NUCLEOTIDE SEQUENCE</scope>
    <source>
        <strain evidence="1">1802A</strain>
    </source>
</reference>
<dbReference type="AlphaFoldDB" id="A0AAD9LI32"/>
<gene>
    <name evidence="1" type="ORF">X943_002180</name>
</gene>
<dbReference type="Pfam" id="PF10036">
    <property type="entry name" value="RLL"/>
    <property type="match status" value="1"/>
</dbReference>
<dbReference type="InterPro" id="IPR019265">
    <property type="entry name" value="RTRAF"/>
</dbReference>
<evidence type="ECO:0000313" key="2">
    <source>
        <dbReference type="Proteomes" id="UP001195914"/>
    </source>
</evidence>